<proteinExistence type="predicted"/>
<dbReference type="AlphaFoldDB" id="A0A699KAN6"/>
<keyword evidence="2" id="KW-0808">Transferase</keyword>
<sequence length="358" mass="40450">MTGRHPSRIFNLCSAMCRETPVISAGFQANMSRLRLSRPHSCFRPSSVKNLLTFLFSIGVVIGGGGLKFPLSKSKISFGVFVRRVNLSCFHSGFCWFWKPPFLKFGFFSTSCSFHDGNDLFRSRLEASTSPLKNVVVTLIIPSTDFEILSCNRLISSGLVIVNINRFFRKVVEPHSCVSRIDHTKVATEILKAATEVLAQGKRSSLPKNVITKVQPHEGRKRCRKAKVVQEDIGSQGRRGSAGGHWKSKPKSQKSSVEDDLSQPWRDGESAEEFMRRYKLECRDVKGASECMKISRFMYEITNPELIKRLHDKILKSVDEMMGVTIAFLRGEVAASNHERKKSFPSWKHQEAGQKQNF</sequence>
<feature type="region of interest" description="Disordered" evidence="1">
    <location>
        <begin position="339"/>
        <end position="358"/>
    </location>
</feature>
<comment type="caution">
    <text evidence="2">The sequence shown here is derived from an EMBL/GenBank/DDBJ whole genome shotgun (WGS) entry which is preliminary data.</text>
</comment>
<dbReference type="EMBL" id="BKCJ010486257">
    <property type="protein sequence ID" value="GFA77895.1"/>
    <property type="molecule type" value="Genomic_DNA"/>
</dbReference>
<evidence type="ECO:0000313" key="2">
    <source>
        <dbReference type="EMBL" id="GFA77895.1"/>
    </source>
</evidence>
<dbReference type="GO" id="GO:0003964">
    <property type="term" value="F:RNA-directed DNA polymerase activity"/>
    <property type="evidence" value="ECO:0007669"/>
    <property type="project" value="UniProtKB-KW"/>
</dbReference>
<protein>
    <submittedName>
        <fullName evidence="2">Reverse transcriptase domain-containing protein</fullName>
    </submittedName>
</protein>
<keyword evidence="2" id="KW-0548">Nucleotidyltransferase</keyword>
<keyword evidence="2" id="KW-0695">RNA-directed DNA polymerase</keyword>
<organism evidence="2">
    <name type="scientific">Tanacetum cinerariifolium</name>
    <name type="common">Dalmatian daisy</name>
    <name type="synonym">Chrysanthemum cinerariifolium</name>
    <dbReference type="NCBI Taxonomy" id="118510"/>
    <lineage>
        <taxon>Eukaryota</taxon>
        <taxon>Viridiplantae</taxon>
        <taxon>Streptophyta</taxon>
        <taxon>Embryophyta</taxon>
        <taxon>Tracheophyta</taxon>
        <taxon>Spermatophyta</taxon>
        <taxon>Magnoliopsida</taxon>
        <taxon>eudicotyledons</taxon>
        <taxon>Gunneridae</taxon>
        <taxon>Pentapetalae</taxon>
        <taxon>asterids</taxon>
        <taxon>campanulids</taxon>
        <taxon>Asterales</taxon>
        <taxon>Asteraceae</taxon>
        <taxon>Asteroideae</taxon>
        <taxon>Anthemideae</taxon>
        <taxon>Anthemidinae</taxon>
        <taxon>Tanacetum</taxon>
    </lineage>
</organism>
<accession>A0A699KAN6</accession>
<evidence type="ECO:0000256" key="1">
    <source>
        <dbReference type="SAM" id="MobiDB-lite"/>
    </source>
</evidence>
<name>A0A699KAN6_TANCI</name>
<feature type="non-terminal residue" evidence="2">
    <location>
        <position position="358"/>
    </location>
</feature>
<gene>
    <name evidence="2" type="ORF">Tci_649867</name>
</gene>
<reference evidence="2" key="1">
    <citation type="journal article" date="2019" name="Sci. Rep.">
        <title>Draft genome of Tanacetum cinerariifolium, the natural source of mosquito coil.</title>
        <authorList>
            <person name="Yamashiro T."/>
            <person name="Shiraishi A."/>
            <person name="Satake H."/>
            <person name="Nakayama K."/>
        </authorList>
    </citation>
    <scope>NUCLEOTIDE SEQUENCE</scope>
</reference>
<feature type="region of interest" description="Disordered" evidence="1">
    <location>
        <begin position="213"/>
        <end position="265"/>
    </location>
</feature>